<organism evidence="1">
    <name type="scientific">hydrothermal vent metagenome</name>
    <dbReference type="NCBI Taxonomy" id="652676"/>
    <lineage>
        <taxon>unclassified sequences</taxon>
        <taxon>metagenomes</taxon>
        <taxon>ecological metagenomes</taxon>
    </lineage>
</organism>
<sequence>MIRKLIKDFVEVRCEMKGIKKKDVFQTEDSSDTGTWFEAIEDAKEKPHHKKLVYSFGVLKLHL</sequence>
<accession>A0A3B0XRJ4</accession>
<dbReference type="EMBL" id="UOFG01000258">
    <property type="protein sequence ID" value="VAW65867.1"/>
    <property type="molecule type" value="Genomic_DNA"/>
</dbReference>
<dbReference type="AlphaFoldDB" id="A0A3B0XRJ4"/>
<name>A0A3B0XRJ4_9ZZZZ</name>
<gene>
    <name evidence="1" type="ORF">MNBD_GAMMA11-3443</name>
</gene>
<reference evidence="1" key="1">
    <citation type="submission" date="2018-06" db="EMBL/GenBank/DDBJ databases">
        <authorList>
            <person name="Zhirakovskaya E."/>
        </authorList>
    </citation>
    <scope>NUCLEOTIDE SEQUENCE</scope>
</reference>
<evidence type="ECO:0000313" key="1">
    <source>
        <dbReference type="EMBL" id="VAW65867.1"/>
    </source>
</evidence>
<proteinExistence type="predicted"/>
<protein>
    <submittedName>
        <fullName evidence="1">Uncharacterized protein</fullName>
    </submittedName>
</protein>